<gene>
    <name evidence="2" type="ORF">MANES_07G029800</name>
</gene>
<keyword evidence="1" id="KW-0472">Membrane</keyword>
<keyword evidence="1" id="KW-0812">Transmembrane</keyword>
<name>A0A2C9VHZ2_MANES</name>
<evidence type="ECO:0000256" key="1">
    <source>
        <dbReference type="SAM" id="Phobius"/>
    </source>
</evidence>
<feature type="transmembrane region" description="Helical" evidence="1">
    <location>
        <begin position="94"/>
        <end position="115"/>
    </location>
</feature>
<keyword evidence="1" id="KW-1133">Transmembrane helix</keyword>
<accession>A0A2C9VHZ2</accession>
<evidence type="ECO:0000313" key="2">
    <source>
        <dbReference type="EMBL" id="OAY45085.1"/>
    </source>
</evidence>
<dbReference type="EMBL" id="CM004393">
    <property type="protein sequence ID" value="OAY45085.1"/>
    <property type="molecule type" value="Genomic_DNA"/>
</dbReference>
<sequence>MNKLKQIFTCMPAEIVDGNFVRKLMDAKQSVSSPSGPSGKIKREILRAKIIMASLMMKLLFLCLIVVASISLSLGAEAEQLTSEGRSKEKNIHSILHMPAEIVYYFLKILIILLLNI</sequence>
<organism evidence="2">
    <name type="scientific">Manihot esculenta</name>
    <name type="common">Cassava</name>
    <name type="synonym">Jatropha manihot</name>
    <dbReference type="NCBI Taxonomy" id="3983"/>
    <lineage>
        <taxon>Eukaryota</taxon>
        <taxon>Viridiplantae</taxon>
        <taxon>Streptophyta</taxon>
        <taxon>Embryophyta</taxon>
        <taxon>Tracheophyta</taxon>
        <taxon>Spermatophyta</taxon>
        <taxon>Magnoliopsida</taxon>
        <taxon>eudicotyledons</taxon>
        <taxon>Gunneridae</taxon>
        <taxon>Pentapetalae</taxon>
        <taxon>rosids</taxon>
        <taxon>fabids</taxon>
        <taxon>Malpighiales</taxon>
        <taxon>Euphorbiaceae</taxon>
        <taxon>Crotonoideae</taxon>
        <taxon>Manihoteae</taxon>
        <taxon>Manihot</taxon>
    </lineage>
</organism>
<feature type="transmembrane region" description="Helical" evidence="1">
    <location>
        <begin position="50"/>
        <end position="74"/>
    </location>
</feature>
<protein>
    <submittedName>
        <fullName evidence="2">Uncharacterized protein</fullName>
    </submittedName>
</protein>
<proteinExistence type="predicted"/>
<reference evidence="2" key="1">
    <citation type="submission" date="2016-02" db="EMBL/GenBank/DDBJ databases">
        <title>WGS assembly of Manihot esculenta.</title>
        <authorList>
            <person name="Bredeson J.V."/>
            <person name="Prochnik S.E."/>
            <person name="Lyons J.B."/>
            <person name="Schmutz J."/>
            <person name="Grimwood J."/>
            <person name="Vrebalov J."/>
            <person name="Bart R.S."/>
            <person name="Amuge T."/>
            <person name="Ferguson M.E."/>
            <person name="Green R."/>
            <person name="Putnam N."/>
            <person name="Stites J."/>
            <person name="Rounsley S."/>
            <person name="Rokhsar D.S."/>
        </authorList>
    </citation>
    <scope>NUCLEOTIDE SEQUENCE [LARGE SCALE GENOMIC DNA]</scope>
    <source>
        <tissue evidence="2">Leaf</tissue>
    </source>
</reference>
<dbReference type="AlphaFoldDB" id="A0A2C9VHZ2"/>